<name>A0A9J5ZC68_SOLCO</name>
<accession>A0A9J5ZC68</accession>
<protein>
    <submittedName>
        <fullName evidence="1">Uncharacterized protein</fullName>
    </submittedName>
</protein>
<keyword evidence="2" id="KW-1185">Reference proteome</keyword>
<dbReference type="Proteomes" id="UP000824120">
    <property type="component" value="Chromosome 4"/>
</dbReference>
<dbReference type="AlphaFoldDB" id="A0A9J5ZC68"/>
<comment type="caution">
    <text evidence="1">The sequence shown here is derived from an EMBL/GenBank/DDBJ whole genome shotgun (WGS) entry which is preliminary data.</text>
</comment>
<dbReference type="EMBL" id="JACXVP010000004">
    <property type="protein sequence ID" value="KAG5609527.1"/>
    <property type="molecule type" value="Genomic_DNA"/>
</dbReference>
<evidence type="ECO:0000313" key="2">
    <source>
        <dbReference type="Proteomes" id="UP000824120"/>
    </source>
</evidence>
<proteinExistence type="predicted"/>
<sequence length="110" mass="12243">MGGGSWINMRAFDWNTGQTILVVLLLEKQQQLSIASHSSSLESISGKRVRWMRNGLDSIVLSGSVDIANLARDVPWTFLMLQYVLLNILMDSCGTEALPAEFLLVFNRGE</sequence>
<evidence type="ECO:0000313" key="1">
    <source>
        <dbReference type="EMBL" id="KAG5609527.1"/>
    </source>
</evidence>
<reference evidence="1 2" key="1">
    <citation type="submission" date="2020-09" db="EMBL/GenBank/DDBJ databases">
        <title>De no assembly of potato wild relative species, Solanum commersonii.</title>
        <authorList>
            <person name="Cho K."/>
        </authorList>
    </citation>
    <scope>NUCLEOTIDE SEQUENCE [LARGE SCALE GENOMIC DNA]</scope>
    <source>
        <strain evidence="1">LZ3.2</strain>
        <tissue evidence="1">Leaf</tissue>
    </source>
</reference>
<gene>
    <name evidence="1" type="ORF">H5410_020808</name>
</gene>
<organism evidence="1 2">
    <name type="scientific">Solanum commersonii</name>
    <name type="common">Commerson's wild potato</name>
    <name type="synonym">Commerson's nightshade</name>
    <dbReference type="NCBI Taxonomy" id="4109"/>
    <lineage>
        <taxon>Eukaryota</taxon>
        <taxon>Viridiplantae</taxon>
        <taxon>Streptophyta</taxon>
        <taxon>Embryophyta</taxon>
        <taxon>Tracheophyta</taxon>
        <taxon>Spermatophyta</taxon>
        <taxon>Magnoliopsida</taxon>
        <taxon>eudicotyledons</taxon>
        <taxon>Gunneridae</taxon>
        <taxon>Pentapetalae</taxon>
        <taxon>asterids</taxon>
        <taxon>lamiids</taxon>
        <taxon>Solanales</taxon>
        <taxon>Solanaceae</taxon>
        <taxon>Solanoideae</taxon>
        <taxon>Solaneae</taxon>
        <taxon>Solanum</taxon>
    </lineage>
</organism>